<reference evidence="3" key="1">
    <citation type="journal article" date="2019" name="Int. J. Syst. Evol. Microbiol.">
        <title>The Global Catalogue of Microorganisms (GCM) 10K type strain sequencing project: providing services to taxonomists for standard genome sequencing and annotation.</title>
        <authorList>
            <consortium name="The Broad Institute Genomics Platform"/>
            <consortium name="The Broad Institute Genome Sequencing Center for Infectious Disease"/>
            <person name="Wu L."/>
            <person name="Ma J."/>
        </authorList>
    </citation>
    <scope>NUCLEOTIDE SEQUENCE [LARGE SCALE GENOMIC DNA]</scope>
    <source>
        <strain evidence="3">JCM 16902</strain>
    </source>
</reference>
<accession>A0ABP6Z627</accession>
<dbReference type="RefSeq" id="WP_231485812.1">
    <property type="nucleotide sequence ID" value="NZ_BAAAZO010000002.1"/>
</dbReference>
<protein>
    <submittedName>
        <fullName evidence="2">Uncharacterized protein</fullName>
    </submittedName>
</protein>
<sequence length="47" mass="5057">MTRSDTAHPQSAQSCGHYEGNPAAGNSQLLAQTYLDRGKGPGNRWAR</sequence>
<gene>
    <name evidence="2" type="ORF">GCM10022223_10780</name>
</gene>
<dbReference type="Proteomes" id="UP001501074">
    <property type="component" value="Unassembled WGS sequence"/>
</dbReference>
<keyword evidence="3" id="KW-1185">Reference proteome</keyword>
<name>A0ABP6Z627_9ACTN</name>
<feature type="region of interest" description="Disordered" evidence="1">
    <location>
        <begin position="1"/>
        <end position="28"/>
    </location>
</feature>
<evidence type="ECO:0000313" key="3">
    <source>
        <dbReference type="Proteomes" id="UP001501074"/>
    </source>
</evidence>
<feature type="compositionally biased region" description="Polar residues" evidence="1">
    <location>
        <begin position="1"/>
        <end position="14"/>
    </location>
</feature>
<dbReference type="EMBL" id="BAAAZO010000002">
    <property type="protein sequence ID" value="GAA3597483.1"/>
    <property type="molecule type" value="Genomic_DNA"/>
</dbReference>
<proteinExistence type="predicted"/>
<evidence type="ECO:0000313" key="2">
    <source>
        <dbReference type="EMBL" id="GAA3597483.1"/>
    </source>
</evidence>
<evidence type="ECO:0000256" key="1">
    <source>
        <dbReference type="SAM" id="MobiDB-lite"/>
    </source>
</evidence>
<comment type="caution">
    <text evidence="2">The sequence shown here is derived from an EMBL/GenBank/DDBJ whole genome shotgun (WGS) entry which is preliminary data.</text>
</comment>
<organism evidence="2 3">
    <name type="scientific">Kineosporia mesophila</name>
    <dbReference type="NCBI Taxonomy" id="566012"/>
    <lineage>
        <taxon>Bacteria</taxon>
        <taxon>Bacillati</taxon>
        <taxon>Actinomycetota</taxon>
        <taxon>Actinomycetes</taxon>
        <taxon>Kineosporiales</taxon>
        <taxon>Kineosporiaceae</taxon>
        <taxon>Kineosporia</taxon>
    </lineage>
</organism>